<dbReference type="OrthoDB" id="8449579at2"/>
<dbReference type="AlphaFoldDB" id="D6ZZX2"/>
<accession>D6ZZX2</accession>
<organism evidence="2 3">
    <name type="scientific">Ancylobacter novellus (strain ATCC 8093 / DSM 506 / JCM 20403 / CCM 1077 / IAM 12100 / NBRC 12443 / NCIMB 10456)</name>
    <name type="common">Starkeya novella</name>
    <dbReference type="NCBI Taxonomy" id="639283"/>
    <lineage>
        <taxon>Bacteria</taxon>
        <taxon>Pseudomonadati</taxon>
        <taxon>Pseudomonadota</taxon>
        <taxon>Alphaproteobacteria</taxon>
        <taxon>Hyphomicrobiales</taxon>
        <taxon>Xanthobacteraceae</taxon>
        <taxon>Ancylobacter</taxon>
    </lineage>
</organism>
<reference evidence="2 3" key="1">
    <citation type="journal article" date="2012" name="Stand. Genomic Sci.">
        <title>Complete genome sequence of the facultatively chemolithoautotrophic and methylotrophic alpha Proteobacterium Starkeya novella type strain (ATCC 8093(T)).</title>
        <authorList>
            <person name="Kappler U."/>
            <person name="Davenport K."/>
            <person name="Beatson S."/>
            <person name="Lucas S."/>
            <person name="Lapidus A."/>
            <person name="Copeland A."/>
            <person name="Berry K.W."/>
            <person name="Glavina Del Rio T."/>
            <person name="Hammon N."/>
            <person name="Dalin E."/>
            <person name="Tice H."/>
            <person name="Pitluck S."/>
            <person name="Richardson P."/>
            <person name="Bruce D."/>
            <person name="Goodwin L.A."/>
            <person name="Han C."/>
            <person name="Tapia R."/>
            <person name="Detter J.C."/>
            <person name="Chang Y.J."/>
            <person name="Jeffries C.D."/>
            <person name="Land M."/>
            <person name="Hauser L."/>
            <person name="Kyrpides N.C."/>
            <person name="Goker M."/>
            <person name="Ivanova N."/>
            <person name="Klenk H.P."/>
            <person name="Woyke T."/>
        </authorList>
    </citation>
    <scope>NUCLEOTIDE SEQUENCE [LARGE SCALE GENOMIC DNA]</scope>
    <source>
        <strain evidence="3">ATCC 8093 / DSM 506 / JCM 20403 / CCM 1077 / IAM 12100 / NBRC 12443 / NCIMB 10456</strain>
    </source>
</reference>
<proteinExistence type="predicted"/>
<keyword evidence="3" id="KW-1185">Reference proteome</keyword>
<dbReference type="STRING" id="639283.Snov_0049"/>
<dbReference type="eggNOG" id="ENOG503111P">
    <property type="taxonomic scope" value="Bacteria"/>
</dbReference>
<evidence type="ECO:0000313" key="2">
    <source>
        <dbReference type="EMBL" id="ADH87386.1"/>
    </source>
</evidence>
<name>D6ZZX2_ANCN5</name>
<dbReference type="KEGG" id="sno:Snov_0049"/>
<dbReference type="EMBL" id="CP002026">
    <property type="protein sequence ID" value="ADH87386.1"/>
    <property type="molecule type" value="Genomic_DNA"/>
</dbReference>
<dbReference type="Proteomes" id="UP000006633">
    <property type="component" value="Chromosome"/>
</dbReference>
<sequence length="143" mass="13949">MAGVVSTAFKGSAYLLGAVTGAALMVPVTAGALSAGAIARITPHPVAIEMMGPPANLRAPVVNRAAKGPRLDSGPAGTPAAVAPAGAATRPVVDSATPAPASPPRVMRTPKGCLSAMGVTKSNLATEELTVCVADASIVNSLN</sequence>
<evidence type="ECO:0000256" key="1">
    <source>
        <dbReference type="SAM" id="MobiDB-lite"/>
    </source>
</evidence>
<feature type="region of interest" description="Disordered" evidence="1">
    <location>
        <begin position="69"/>
        <end position="107"/>
    </location>
</feature>
<evidence type="ECO:0000313" key="3">
    <source>
        <dbReference type="Proteomes" id="UP000006633"/>
    </source>
</evidence>
<dbReference type="HOGENOM" id="CLU_1805005_0_0_5"/>
<gene>
    <name evidence="2" type="ordered locus">Snov_0049</name>
</gene>
<feature type="compositionally biased region" description="Low complexity" evidence="1">
    <location>
        <begin position="74"/>
        <end position="93"/>
    </location>
</feature>
<dbReference type="RefSeq" id="WP_013164891.1">
    <property type="nucleotide sequence ID" value="NC_014217.1"/>
</dbReference>
<protein>
    <submittedName>
        <fullName evidence="2">Uncharacterized protein</fullName>
    </submittedName>
</protein>